<dbReference type="Proteomes" id="UP000326354">
    <property type="component" value="Chromosome"/>
</dbReference>
<protein>
    <submittedName>
        <fullName evidence="1">Uncharacterized protein</fullName>
    </submittedName>
</protein>
<dbReference type="AlphaFoldDB" id="A0A5S9IWL0"/>
<proteinExistence type="predicted"/>
<organism evidence="1 2">
    <name type="scientific">Uabimicrobium amorphum</name>
    <dbReference type="NCBI Taxonomy" id="2596890"/>
    <lineage>
        <taxon>Bacteria</taxon>
        <taxon>Pseudomonadati</taxon>
        <taxon>Planctomycetota</taxon>
        <taxon>Candidatus Uabimicrobiia</taxon>
        <taxon>Candidatus Uabimicrobiales</taxon>
        <taxon>Candidatus Uabimicrobiaceae</taxon>
        <taxon>Candidatus Uabimicrobium</taxon>
    </lineage>
</organism>
<evidence type="ECO:0000313" key="2">
    <source>
        <dbReference type="Proteomes" id="UP000326354"/>
    </source>
</evidence>
<keyword evidence="2" id="KW-1185">Reference proteome</keyword>
<accession>A0A5S9IWL0</accession>
<dbReference type="RefSeq" id="WP_151971858.1">
    <property type="nucleotide sequence ID" value="NZ_AP019860.1"/>
</dbReference>
<name>A0A5S9IWL0_UABAM</name>
<gene>
    <name evidence="1" type="ORF">UABAM_06280</name>
</gene>
<evidence type="ECO:0000313" key="1">
    <source>
        <dbReference type="EMBL" id="BBM87865.1"/>
    </source>
</evidence>
<reference evidence="1 2" key="1">
    <citation type="submission" date="2019-08" db="EMBL/GenBank/DDBJ databases">
        <title>Complete genome sequence of Candidatus Uab amorphum.</title>
        <authorList>
            <person name="Shiratori T."/>
            <person name="Suzuki S."/>
            <person name="Kakizawa Y."/>
            <person name="Ishida K."/>
        </authorList>
    </citation>
    <scope>NUCLEOTIDE SEQUENCE [LARGE SCALE GENOMIC DNA]</scope>
    <source>
        <strain evidence="1 2">SRT547</strain>
    </source>
</reference>
<dbReference type="KEGG" id="uam:UABAM_06280"/>
<dbReference type="EMBL" id="AP019860">
    <property type="protein sequence ID" value="BBM87865.1"/>
    <property type="molecule type" value="Genomic_DNA"/>
</dbReference>
<sequence length="95" mass="11406">MDWEYNEVQNEHLLMSGGSKVAAIQIKPLENSEKFKVKTIIDIVYYGYKRQLLMEKKSKDWVCYRKKVKKADLDHYINVKKYTVKKFIESREKEA</sequence>